<feature type="transmembrane region" description="Helical" evidence="5">
    <location>
        <begin position="198"/>
        <end position="218"/>
    </location>
</feature>
<feature type="transmembrane region" description="Helical" evidence="5">
    <location>
        <begin position="87"/>
        <end position="108"/>
    </location>
</feature>
<gene>
    <name evidence="7" type="ORF">Rsub_12134</name>
</gene>
<accession>A0A2V0PIB8</accession>
<dbReference type="InParanoid" id="A0A2V0PIB8"/>
<evidence type="ECO:0000259" key="6">
    <source>
        <dbReference type="Pfam" id="PF03151"/>
    </source>
</evidence>
<evidence type="ECO:0000256" key="5">
    <source>
        <dbReference type="SAM" id="Phobius"/>
    </source>
</evidence>
<dbReference type="AlphaFoldDB" id="A0A2V0PIB8"/>
<reference evidence="7 8" key="1">
    <citation type="journal article" date="2018" name="Sci. Rep.">
        <title>Raphidocelis subcapitata (=Pseudokirchneriella subcapitata) provides an insight into genome evolution and environmental adaptations in the Sphaeropleales.</title>
        <authorList>
            <person name="Suzuki S."/>
            <person name="Yamaguchi H."/>
            <person name="Nakajima N."/>
            <person name="Kawachi M."/>
        </authorList>
    </citation>
    <scope>NUCLEOTIDE SEQUENCE [LARGE SCALE GENOMIC DNA]</scope>
    <source>
        <strain evidence="7 8">NIES-35</strain>
    </source>
</reference>
<evidence type="ECO:0000256" key="1">
    <source>
        <dbReference type="ARBA" id="ARBA00004141"/>
    </source>
</evidence>
<dbReference type="SUPFAM" id="SSF103481">
    <property type="entry name" value="Multidrug resistance efflux transporter EmrE"/>
    <property type="match status" value="1"/>
</dbReference>
<keyword evidence="8" id="KW-1185">Reference proteome</keyword>
<dbReference type="GO" id="GO:0016020">
    <property type="term" value="C:membrane"/>
    <property type="evidence" value="ECO:0007669"/>
    <property type="project" value="UniProtKB-SubCell"/>
</dbReference>
<feature type="domain" description="Sugar phosphate transporter" evidence="6">
    <location>
        <begin position="16"/>
        <end position="302"/>
    </location>
</feature>
<keyword evidence="4 5" id="KW-0472">Membrane</keyword>
<dbReference type="InterPro" id="IPR037185">
    <property type="entry name" value="EmrE-like"/>
</dbReference>
<protein>
    <submittedName>
        <fullName evidence="7">Plastidic phosphate translocator</fullName>
    </submittedName>
</protein>
<feature type="transmembrane region" description="Helical" evidence="5">
    <location>
        <begin position="42"/>
        <end position="66"/>
    </location>
</feature>
<keyword evidence="3 5" id="KW-1133">Transmembrane helix</keyword>
<evidence type="ECO:0000256" key="3">
    <source>
        <dbReference type="ARBA" id="ARBA00022989"/>
    </source>
</evidence>
<dbReference type="Pfam" id="PF03151">
    <property type="entry name" value="TPT"/>
    <property type="match status" value="1"/>
</dbReference>
<evidence type="ECO:0000256" key="2">
    <source>
        <dbReference type="ARBA" id="ARBA00022692"/>
    </source>
</evidence>
<evidence type="ECO:0000256" key="4">
    <source>
        <dbReference type="ARBA" id="ARBA00023136"/>
    </source>
</evidence>
<name>A0A2V0PIB8_9CHLO</name>
<feature type="transmembrane region" description="Helical" evidence="5">
    <location>
        <begin position="14"/>
        <end position="36"/>
    </location>
</feature>
<feature type="transmembrane region" description="Helical" evidence="5">
    <location>
        <begin position="230"/>
        <end position="253"/>
    </location>
</feature>
<dbReference type="InterPro" id="IPR004853">
    <property type="entry name" value="Sugar_P_trans_dom"/>
</dbReference>
<proteinExistence type="predicted"/>
<dbReference type="PANTHER" id="PTHR11132">
    <property type="entry name" value="SOLUTE CARRIER FAMILY 35"/>
    <property type="match status" value="1"/>
</dbReference>
<dbReference type="OrthoDB" id="6418713at2759"/>
<comment type="caution">
    <text evidence="7">The sequence shown here is derived from an EMBL/GenBank/DDBJ whole genome shotgun (WGS) entry which is preliminary data.</text>
</comment>
<comment type="subcellular location">
    <subcellularLocation>
        <location evidence="1">Membrane</location>
        <topology evidence="1">Multi-pass membrane protein</topology>
    </subcellularLocation>
</comment>
<dbReference type="Proteomes" id="UP000247498">
    <property type="component" value="Unassembled WGS sequence"/>
</dbReference>
<evidence type="ECO:0000313" key="7">
    <source>
        <dbReference type="EMBL" id="GBF99466.1"/>
    </source>
</evidence>
<dbReference type="EMBL" id="BDRX01000159">
    <property type="protein sequence ID" value="GBF99466.1"/>
    <property type="molecule type" value="Genomic_DNA"/>
</dbReference>
<dbReference type="InterPro" id="IPR050186">
    <property type="entry name" value="TPT_transporter"/>
</dbReference>
<evidence type="ECO:0000313" key="8">
    <source>
        <dbReference type="Proteomes" id="UP000247498"/>
    </source>
</evidence>
<sequence length="356" mass="37713">MGAASDGSAPSRRFVLTCVATWVTISATCVLVNKHVLFYLKFGFPTTLAVLHMCAAFLSTSALIRLSPDGRRHLPSAKAPGSFYGQLAGISALFGLVLVLANSAFMYLSVPSIQMLKAGGAATTFCVGLAFGTERYSHNAALKVLIVGAGVLLASYGDVRANLVGVLLQVSSIVADAVRCTLLQLVMQHSEVKLTPVGTLYFVAPMSALILCLPAAFVELPRLLHHTAPIPWPWLAGSCAAASALNLVVFTLIGKTSALTTSITGPLKEWVCILTAMLVYGTPVTRQQWAGYAVALTGIAWYQRDKFFASEAARRGGGLGGADDGDEQLPIVQPDIKRRKSAHTLSPRTPDRLSPT</sequence>
<keyword evidence="2 5" id="KW-0812">Transmembrane</keyword>
<organism evidence="7 8">
    <name type="scientific">Raphidocelis subcapitata</name>
    <dbReference type="NCBI Taxonomy" id="307507"/>
    <lineage>
        <taxon>Eukaryota</taxon>
        <taxon>Viridiplantae</taxon>
        <taxon>Chlorophyta</taxon>
        <taxon>core chlorophytes</taxon>
        <taxon>Chlorophyceae</taxon>
        <taxon>CS clade</taxon>
        <taxon>Sphaeropleales</taxon>
        <taxon>Selenastraceae</taxon>
        <taxon>Raphidocelis</taxon>
    </lineage>
</organism>